<evidence type="ECO:0000313" key="2">
    <source>
        <dbReference type="Proteomes" id="UP000324222"/>
    </source>
</evidence>
<evidence type="ECO:0000313" key="1">
    <source>
        <dbReference type="EMBL" id="MPC76595.1"/>
    </source>
</evidence>
<organism evidence="1 2">
    <name type="scientific">Portunus trituberculatus</name>
    <name type="common">Swimming crab</name>
    <name type="synonym">Neptunus trituberculatus</name>
    <dbReference type="NCBI Taxonomy" id="210409"/>
    <lineage>
        <taxon>Eukaryota</taxon>
        <taxon>Metazoa</taxon>
        <taxon>Ecdysozoa</taxon>
        <taxon>Arthropoda</taxon>
        <taxon>Crustacea</taxon>
        <taxon>Multicrustacea</taxon>
        <taxon>Malacostraca</taxon>
        <taxon>Eumalacostraca</taxon>
        <taxon>Eucarida</taxon>
        <taxon>Decapoda</taxon>
        <taxon>Pleocyemata</taxon>
        <taxon>Brachyura</taxon>
        <taxon>Eubrachyura</taxon>
        <taxon>Portunoidea</taxon>
        <taxon>Portunidae</taxon>
        <taxon>Portuninae</taxon>
        <taxon>Portunus</taxon>
    </lineage>
</organism>
<comment type="caution">
    <text evidence="1">The sequence shown here is derived from an EMBL/GenBank/DDBJ whole genome shotgun (WGS) entry which is preliminary data.</text>
</comment>
<reference evidence="1 2" key="1">
    <citation type="submission" date="2019-05" db="EMBL/GenBank/DDBJ databases">
        <title>Another draft genome of Portunus trituberculatus and its Hox gene families provides insights of decapod evolution.</title>
        <authorList>
            <person name="Jeong J.-H."/>
            <person name="Song I."/>
            <person name="Kim S."/>
            <person name="Choi T."/>
            <person name="Kim D."/>
            <person name="Ryu S."/>
            <person name="Kim W."/>
        </authorList>
    </citation>
    <scope>NUCLEOTIDE SEQUENCE [LARGE SCALE GENOMIC DNA]</scope>
    <source>
        <tissue evidence="1">Muscle</tissue>
    </source>
</reference>
<dbReference type="Proteomes" id="UP000324222">
    <property type="component" value="Unassembled WGS sequence"/>
</dbReference>
<keyword evidence="2" id="KW-1185">Reference proteome</keyword>
<name>A0A5B7I365_PORTR</name>
<dbReference type="EMBL" id="VSRR010043705">
    <property type="protein sequence ID" value="MPC76595.1"/>
    <property type="molecule type" value="Genomic_DNA"/>
</dbReference>
<gene>
    <name evidence="1" type="ORF">E2C01_071012</name>
</gene>
<protein>
    <submittedName>
        <fullName evidence="1">Uncharacterized protein</fullName>
    </submittedName>
</protein>
<sequence>MPPTATPYTFRSYCGNPYPCFIALFAILVSQPVSSKYPLINILYNHEINKGTESKSKSVVLSKQ</sequence>
<accession>A0A5B7I365</accession>
<proteinExistence type="predicted"/>
<dbReference type="AlphaFoldDB" id="A0A5B7I365"/>